<dbReference type="InterPro" id="IPR006935">
    <property type="entry name" value="Helicase/UvrB_N"/>
</dbReference>
<organism evidence="4 5">
    <name type="scientific">Lactococcus cremoris subsp. cremoris TIFN3</name>
    <dbReference type="NCBI Taxonomy" id="1234873"/>
    <lineage>
        <taxon>Bacteria</taxon>
        <taxon>Bacillati</taxon>
        <taxon>Bacillota</taxon>
        <taxon>Bacilli</taxon>
        <taxon>Lactobacillales</taxon>
        <taxon>Streptococcaceae</taxon>
        <taxon>Lactococcus</taxon>
        <taxon>Lactococcus cremoris subsp. cremoris</taxon>
    </lineage>
</organism>
<dbReference type="Pfam" id="PF04851">
    <property type="entry name" value="ResIII"/>
    <property type="match status" value="1"/>
</dbReference>
<dbReference type="InterPro" id="IPR011335">
    <property type="entry name" value="Restrct_endonuc-II-like"/>
</dbReference>
<evidence type="ECO:0000313" key="5">
    <source>
        <dbReference type="Proteomes" id="UP000015664"/>
    </source>
</evidence>
<reference evidence="4 5" key="1">
    <citation type="journal article" date="2013" name="ISME J.">
        <title>Multifactorial diversity sustains microbial community stability.</title>
        <authorList>
            <person name="Erkus O."/>
            <person name="de Jager V.C."/>
            <person name="Spus M."/>
            <person name="van Alen-Boerrigter I.J."/>
            <person name="van Rijswijck I.M."/>
            <person name="Hazelwood L."/>
            <person name="Janssen P.W."/>
            <person name="van Hijum S.A."/>
            <person name="Kleerebezem M."/>
            <person name="Smid E.J."/>
        </authorList>
    </citation>
    <scope>NUCLEOTIDE SEQUENCE [LARGE SCALE GENOMIC DNA]</scope>
    <source>
        <strain evidence="4 5">TIFN3</strain>
    </source>
</reference>
<evidence type="ECO:0000313" key="4">
    <source>
        <dbReference type="EMBL" id="EQC95138.1"/>
    </source>
</evidence>
<dbReference type="PATRIC" id="fig|1234873.3.peg.1320"/>
<dbReference type="GO" id="GO:0005524">
    <property type="term" value="F:ATP binding"/>
    <property type="evidence" value="ECO:0007669"/>
    <property type="project" value="InterPro"/>
</dbReference>
<name>T0WRB2_LACLC</name>
<dbReference type="SUPFAM" id="SSF52980">
    <property type="entry name" value="Restriction endonuclease-like"/>
    <property type="match status" value="1"/>
</dbReference>
<sequence length="216" mass="24633">MGWRIFILSFDQLIEQINENNKEQRDRGTAFEYLVQAYLKHEPLYKNLYSDVWMLSEVPESESVPKKDTGVDLVAKKFTGELVAIQAKFYDHRIQKSDIDSYLGELGKGYYAEGLIVSTTDDWGENAEQAIIGLTKPLSRIGLSDLRHSQIDWDSFSFDRKEEIKVKSVKQPRGYQKEVISNALGHFKENDRGQLIMAPGTGKTFTSLKVAESMAK</sequence>
<dbReference type="Gene3D" id="3.40.50.300">
    <property type="entry name" value="P-loop containing nucleotide triphosphate hydrolases"/>
    <property type="match status" value="1"/>
</dbReference>
<dbReference type="InterPro" id="IPR039442">
    <property type="entry name" value="Mrr-like_dom"/>
</dbReference>
<evidence type="ECO:0000259" key="3">
    <source>
        <dbReference type="Pfam" id="PF13156"/>
    </source>
</evidence>
<dbReference type="Proteomes" id="UP000015664">
    <property type="component" value="Unassembled WGS sequence"/>
</dbReference>
<proteinExistence type="predicted"/>
<feature type="domain" description="Helicase/UvrB N-terminal" evidence="2">
    <location>
        <begin position="171"/>
        <end position="215"/>
    </location>
</feature>
<comment type="caution">
    <text evidence="4">The sequence shown here is derived from an EMBL/GenBank/DDBJ whole genome shotgun (WGS) entry which is preliminary data.</text>
</comment>
<evidence type="ECO:0000256" key="1">
    <source>
        <dbReference type="ARBA" id="ARBA00022801"/>
    </source>
</evidence>
<protein>
    <submittedName>
        <fullName evidence="4">Uncharacterized protein</fullName>
    </submittedName>
</protein>
<dbReference type="AlphaFoldDB" id="T0WRB2"/>
<dbReference type="InterPro" id="IPR027417">
    <property type="entry name" value="P-loop_NTPase"/>
</dbReference>
<feature type="domain" description="Mrr-like" evidence="3">
    <location>
        <begin position="40"/>
        <end position="162"/>
    </location>
</feature>
<dbReference type="SUPFAM" id="SSF52540">
    <property type="entry name" value="P-loop containing nucleoside triphosphate hydrolases"/>
    <property type="match status" value="1"/>
</dbReference>
<keyword evidence="1" id="KW-0378">Hydrolase</keyword>
<gene>
    <name evidence="4" type="ORF">LLT3_05175</name>
</gene>
<dbReference type="EMBL" id="ATBE01000191">
    <property type="protein sequence ID" value="EQC95138.1"/>
    <property type="molecule type" value="Genomic_DNA"/>
</dbReference>
<dbReference type="GO" id="GO:0003677">
    <property type="term" value="F:DNA binding"/>
    <property type="evidence" value="ECO:0007669"/>
    <property type="project" value="InterPro"/>
</dbReference>
<dbReference type="CDD" id="cd22333">
    <property type="entry name" value="LlaBIII_nuclease-like"/>
    <property type="match status" value="1"/>
</dbReference>
<dbReference type="GO" id="GO:0016787">
    <property type="term" value="F:hydrolase activity"/>
    <property type="evidence" value="ECO:0007669"/>
    <property type="project" value="UniProtKB-KW"/>
</dbReference>
<dbReference type="Pfam" id="PF13156">
    <property type="entry name" value="Mrr_cat_2"/>
    <property type="match status" value="1"/>
</dbReference>
<accession>T0WRB2</accession>
<evidence type="ECO:0000259" key="2">
    <source>
        <dbReference type="Pfam" id="PF04851"/>
    </source>
</evidence>